<dbReference type="Gene3D" id="3.30.160.60">
    <property type="entry name" value="Classic Zinc Finger"/>
    <property type="match status" value="5"/>
</dbReference>
<evidence type="ECO:0000256" key="4">
    <source>
        <dbReference type="ARBA" id="ARBA00022737"/>
    </source>
</evidence>
<dbReference type="PROSITE" id="PS00028">
    <property type="entry name" value="ZINC_FINGER_C2H2_1"/>
    <property type="match status" value="5"/>
</dbReference>
<evidence type="ECO:0000256" key="2">
    <source>
        <dbReference type="ARBA" id="ARBA00006991"/>
    </source>
</evidence>
<dbReference type="GO" id="GO:0000977">
    <property type="term" value="F:RNA polymerase II transcription regulatory region sequence-specific DNA binding"/>
    <property type="evidence" value="ECO:0007669"/>
    <property type="project" value="TreeGrafter"/>
</dbReference>
<evidence type="ECO:0000313" key="14">
    <source>
        <dbReference type="Proteomes" id="UP000694701"/>
    </source>
</evidence>
<feature type="domain" description="C2H2-type" evidence="12">
    <location>
        <begin position="83"/>
        <end position="110"/>
    </location>
</feature>
<keyword evidence="3" id="KW-0479">Metal-binding</keyword>
<name>A0A8C2DS67_CYPCA</name>
<dbReference type="PANTHER" id="PTHR24409:SF331">
    <property type="entry name" value="ZINC FINGER PROTEIN 322A"/>
    <property type="match status" value="1"/>
</dbReference>
<reference evidence="13" key="1">
    <citation type="submission" date="2025-08" db="UniProtKB">
        <authorList>
            <consortium name="Ensembl"/>
        </authorList>
    </citation>
    <scope>IDENTIFICATION</scope>
</reference>
<evidence type="ECO:0000256" key="8">
    <source>
        <dbReference type="ARBA" id="ARBA00023125"/>
    </source>
</evidence>
<evidence type="ECO:0000256" key="3">
    <source>
        <dbReference type="ARBA" id="ARBA00022723"/>
    </source>
</evidence>
<keyword evidence="4" id="KW-0677">Repeat</keyword>
<dbReference type="GO" id="GO:0008270">
    <property type="term" value="F:zinc ion binding"/>
    <property type="evidence" value="ECO:0007669"/>
    <property type="project" value="UniProtKB-KW"/>
</dbReference>
<dbReference type="Proteomes" id="UP000694701">
    <property type="component" value="Unplaced"/>
</dbReference>
<keyword evidence="5 11" id="KW-0863">Zinc-finger</keyword>
<organism evidence="13 14">
    <name type="scientific">Cyprinus carpio</name>
    <name type="common">Common carp</name>
    <dbReference type="NCBI Taxonomy" id="7962"/>
    <lineage>
        <taxon>Eukaryota</taxon>
        <taxon>Metazoa</taxon>
        <taxon>Chordata</taxon>
        <taxon>Craniata</taxon>
        <taxon>Vertebrata</taxon>
        <taxon>Euteleostomi</taxon>
        <taxon>Actinopterygii</taxon>
        <taxon>Neopterygii</taxon>
        <taxon>Teleostei</taxon>
        <taxon>Ostariophysi</taxon>
        <taxon>Cypriniformes</taxon>
        <taxon>Cyprinidae</taxon>
        <taxon>Cyprininae</taxon>
        <taxon>Cyprinus</taxon>
    </lineage>
</organism>
<dbReference type="FunFam" id="3.30.160.60:FF:000912">
    <property type="entry name" value="Zinc finger protein 660"/>
    <property type="match status" value="1"/>
</dbReference>
<comment type="similarity">
    <text evidence="2">Belongs to the krueppel C2H2-type zinc-finger protein family.</text>
</comment>
<dbReference type="FunFam" id="3.30.160.60:FF:000328">
    <property type="entry name" value="Zinc finger protein 1079"/>
    <property type="match status" value="1"/>
</dbReference>
<feature type="domain" description="C2H2-type" evidence="12">
    <location>
        <begin position="167"/>
        <end position="194"/>
    </location>
</feature>
<dbReference type="Ensembl" id="ENSCCRT00020033935.1">
    <property type="protein sequence ID" value="ENSCCRP00020031025.1"/>
    <property type="gene ID" value="ENSCCRG00020014004.1"/>
</dbReference>
<evidence type="ECO:0000313" key="13">
    <source>
        <dbReference type="Ensembl" id="ENSCCRP00020031025.1"/>
    </source>
</evidence>
<dbReference type="GO" id="GO:0005634">
    <property type="term" value="C:nucleus"/>
    <property type="evidence" value="ECO:0007669"/>
    <property type="project" value="UniProtKB-SubCell"/>
</dbReference>
<evidence type="ECO:0000256" key="5">
    <source>
        <dbReference type="ARBA" id="ARBA00022771"/>
    </source>
</evidence>
<evidence type="ECO:0000259" key="12">
    <source>
        <dbReference type="PROSITE" id="PS50157"/>
    </source>
</evidence>
<keyword evidence="10" id="KW-0539">Nucleus</keyword>
<dbReference type="InterPro" id="IPR036236">
    <property type="entry name" value="Znf_C2H2_sf"/>
</dbReference>
<keyword evidence="8" id="KW-0238">DNA-binding</keyword>
<feature type="domain" description="C2H2-type" evidence="12">
    <location>
        <begin position="195"/>
        <end position="222"/>
    </location>
</feature>
<comment type="subcellular location">
    <subcellularLocation>
        <location evidence="1">Nucleus</location>
    </subcellularLocation>
</comment>
<dbReference type="InterPro" id="IPR013087">
    <property type="entry name" value="Znf_C2H2_type"/>
</dbReference>
<keyword evidence="6" id="KW-0862">Zinc</keyword>
<feature type="domain" description="C2H2-type" evidence="12">
    <location>
        <begin position="111"/>
        <end position="138"/>
    </location>
</feature>
<dbReference type="FunFam" id="3.30.160.60:FF:001450">
    <property type="entry name" value="zinc finger protein 774"/>
    <property type="match status" value="1"/>
</dbReference>
<accession>A0A8C2DS67</accession>
<evidence type="ECO:0000256" key="10">
    <source>
        <dbReference type="ARBA" id="ARBA00023242"/>
    </source>
</evidence>
<evidence type="ECO:0000256" key="11">
    <source>
        <dbReference type="PROSITE-ProRule" id="PRU00042"/>
    </source>
</evidence>
<dbReference type="FunFam" id="3.30.160.60:FF:001480">
    <property type="entry name" value="Si:cabz01071911.3"/>
    <property type="match status" value="1"/>
</dbReference>
<evidence type="ECO:0000256" key="1">
    <source>
        <dbReference type="ARBA" id="ARBA00004123"/>
    </source>
</evidence>
<dbReference type="AlphaFoldDB" id="A0A8C2DS67"/>
<evidence type="ECO:0000256" key="6">
    <source>
        <dbReference type="ARBA" id="ARBA00022833"/>
    </source>
</evidence>
<feature type="domain" description="C2H2-type" evidence="12">
    <location>
        <begin position="139"/>
        <end position="166"/>
    </location>
</feature>
<dbReference type="PROSITE" id="PS50157">
    <property type="entry name" value="ZINC_FINGER_C2H2_2"/>
    <property type="match status" value="5"/>
</dbReference>
<dbReference type="PANTHER" id="PTHR24409">
    <property type="entry name" value="ZINC FINGER PROTEIN 142"/>
    <property type="match status" value="1"/>
</dbReference>
<dbReference type="Pfam" id="PF00096">
    <property type="entry name" value="zf-C2H2"/>
    <property type="match status" value="5"/>
</dbReference>
<keyword evidence="7" id="KW-0805">Transcription regulation</keyword>
<dbReference type="SMART" id="SM00355">
    <property type="entry name" value="ZnF_C2H2"/>
    <property type="match status" value="5"/>
</dbReference>
<dbReference type="FunFam" id="3.30.160.60:FF:000275">
    <property type="entry name" value="zinc finger protein 90 homolog"/>
    <property type="match status" value="1"/>
</dbReference>
<sequence length="295" mass="34562">MVFIKEESEDVRIEETFRVKQEDTEEQTDLMALKEEKEVLNEIGEEDQHEDLQKTGTRSYFACYSQQGNFKVQMRIHTGKKPFTCEQCGKSFTLKIGLKRHMKIHTGEKPYMCPQCGKSFCQSGNLKVHMGIHTGKRYIICQQCGKSFTRKANHDRHMRIHTGEKLYTCQYCGESFAQRENLTVHMRVHTRENSYLCHQCGKRFRQRRNLTVHMRTHTGKKPFTCEQLICAALGRLRWSLWKLDIASVFFNVNAFMELRSNANLPCLVNLAQDLIRVSRIPRMCEISTQNTPWII</sequence>
<proteinExistence type="inferred from homology"/>
<evidence type="ECO:0000256" key="9">
    <source>
        <dbReference type="ARBA" id="ARBA00023163"/>
    </source>
</evidence>
<dbReference type="SUPFAM" id="SSF57667">
    <property type="entry name" value="beta-beta-alpha zinc fingers"/>
    <property type="match status" value="3"/>
</dbReference>
<protein>
    <recommendedName>
        <fullName evidence="12">C2H2-type domain-containing protein</fullName>
    </recommendedName>
</protein>
<evidence type="ECO:0000256" key="7">
    <source>
        <dbReference type="ARBA" id="ARBA00023015"/>
    </source>
</evidence>
<keyword evidence="9" id="KW-0804">Transcription</keyword>
<dbReference type="GO" id="GO:0000981">
    <property type="term" value="F:DNA-binding transcription factor activity, RNA polymerase II-specific"/>
    <property type="evidence" value="ECO:0007669"/>
    <property type="project" value="TreeGrafter"/>
</dbReference>